<evidence type="ECO:0000313" key="4">
    <source>
        <dbReference type="WBParaSite" id="SBAD_0000017901-mRNA-1"/>
    </source>
</evidence>
<feature type="region of interest" description="Disordered" evidence="1">
    <location>
        <begin position="98"/>
        <end position="158"/>
    </location>
</feature>
<sequence length="158" mass="17253">MTKTSSPCQSDMSEMKKQQSSTETRQTAESPQEGSDTTIDPVYHALVTANRIAQQRRQSTSQFFQPISSFGQYRTAETTPSNSSSEFLGSREHILLKKKNSLVSSSTTSSYTNSTGANSRGSPANDLPSGIKSTPNLVSQKSIDGENSDYVERPRGKF</sequence>
<dbReference type="WBParaSite" id="SBAD_0000017901-mRNA-1">
    <property type="protein sequence ID" value="SBAD_0000017901-mRNA-1"/>
    <property type="gene ID" value="SBAD_0000017901"/>
</dbReference>
<dbReference type="Proteomes" id="UP000270296">
    <property type="component" value="Unassembled WGS sequence"/>
</dbReference>
<feature type="compositionally biased region" description="Polar residues" evidence="1">
    <location>
        <begin position="1"/>
        <end position="38"/>
    </location>
</feature>
<evidence type="ECO:0000313" key="2">
    <source>
        <dbReference type="EMBL" id="VDO80287.1"/>
    </source>
</evidence>
<organism evidence="4">
    <name type="scientific">Soboliphyme baturini</name>
    <dbReference type="NCBI Taxonomy" id="241478"/>
    <lineage>
        <taxon>Eukaryota</taxon>
        <taxon>Metazoa</taxon>
        <taxon>Ecdysozoa</taxon>
        <taxon>Nematoda</taxon>
        <taxon>Enoplea</taxon>
        <taxon>Dorylaimia</taxon>
        <taxon>Dioctophymatida</taxon>
        <taxon>Dioctophymatoidea</taxon>
        <taxon>Soboliphymatidae</taxon>
        <taxon>Soboliphyme</taxon>
    </lineage>
</organism>
<dbReference type="EMBL" id="UZAM01000278">
    <property type="protein sequence ID" value="VDO80287.1"/>
    <property type="molecule type" value="Genomic_DNA"/>
</dbReference>
<feature type="region of interest" description="Disordered" evidence="1">
    <location>
        <begin position="70"/>
        <end position="89"/>
    </location>
</feature>
<reference evidence="2 3" key="2">
    <citation type="submission" date="2018-11" db="EMBL/GenBank/DDBJ databases">
        <authorList>
            <consortium name="Pathogen Informatics"/>
        </authorList>
    </citation>
    <scope>NUCLEOTIDE SEQUENCE [LARGE SCALE GENOMIC DNA]</scope>
</reference>
<protein>
    <submittedName>
        <fullName evidence="2 4">Uncharacterized protein</fullName>
    </submittedName>
</protein>
<evidence type="ECO:0000256" key="1">
    <source>
        <dbReference type="SAM" id="MobiDB-lite"/>
    </source>
</evidence>
<feature type="compositionally biased region" description="Polar residues" evidence="1">
    <location>
        <begin position="70"/>
        <end position="87"/>
    </location>
</feature>
<proteinExistence type="predicted"/>
<dbReference type="AlphaFoldDB" id="A0A183I973"/>
<feature type="compositionally biased region" description="Low complexity" evidence="1">
    <location>
        <begin position="101"/>
        <end position="119"/>
    </location>
</feature>
<reference evidence="4" key="1">
    <citation type="submission" date="2016-06" db="UniProtKB">
        <authorList>
            <consortium name="WormBaseParasite"/>
        </authorList>
    </citation>
    <scope>IDENTIFICATION</scope>
</reference>
<name>A0A183I973_9BILA</name>
<gene>
    <name evidence="2" type="ORF">SBAD_LOCUS167</name>
</gene>
<evidence type="ECO:0000313" key="3">
    <source>
        <dbReference type="Proteomes" id="UP000270296"/>
    </source>
</evidence>
<keyword evidence="3" id="KW-1185">Reference proteome</keyword>
<accession>A0A183I973</accession>
<feature type="region of interest" description="Disordered" evidence="1">
    <location>
        <begin position="1"/>
        <end position="42"/>
    </location>
</feature>
<feature type="compositionally biased region" description="Polar residues" evidence="1">
    <location>
        <begin position="131"/>
        <end position="142"/>
    </location>
</feature>